<comment type="similarity">
    <text evidence="1">Belongs to the membrane fusion protein (MFP) (TC 8.A.1) family.</text>
</comment>
<keyword evidence="2" id="KW-0175">Coiled coil</keyword>
<accession>A0ABT1G6K5</accession>
<feature type="domain" description="CusB-like beta-barrel" evidence="3">
    <location>
        <begin position="245"/>
        <end position="312"/>
    </location>
</feature>
<comment type="caution">
    <text evidence="4">The sequence shown here is derived from an EMBL/GenBank/DDBJ whole genome shotgun (WGS) entry which is preliminary data.</text>
</comment>
<dbReference type="EMBL" id="JALJYF010000001">
    <property type="protein sequence ID" value="MCP1726886.1"/>
    <property type="molecule type" value="Genomic_DNA"/>
</dbReference>
<dbReference type="PANTHER" id="PTHR30469">
    <property type="entry name" value="MULTIDRUG RESISTANCE PROTEIN MDTA"/>
    <property type="match status" value="1"/>
</dbReference>
<dbReference type="Gene3D" id="1.10.287.470">
    <property type="entry name" value="Helix hairpin bin"/>
    <property type="match status" value="1"/>
</dbReference>
<dbReference type="PANTHER" id="PTHR30469:SF15">
    <property type="entry name" value="HLYD FAMILY OF SECRETION PROTEINS"/>
    <property type="match status" value="1"/>
</dbReference>
<dbReference type="Gene3D" id="2.40.50.100">
    <property type="match status" value="1"/>
</dbReference>
<evidence type="ECO:0000256" key="2">
    <source>
        <dbReference type="SAM" id="Coils"/>
    </source>
</evidence>
<dbReference type="Pfam" id="PF25954">
    <property type="entry name" value="Beta-barrel_RND_2"/>
    <property type="match status" value="1"/>
</dbReference>
<dbReference type="InterPro" id="IPR058792">
    <property type="entry name" value="Beta-barrel_RND_2"/>
</dbReference>
<dbReference type="RefSeq" id="WP_253445877.1">
    <property type="nucleotide sequence ID" value="NZ_JALJYF010000001.1"/>
</dbReference>
<evidence type="ECO:0000313" key="4">
    <source>
        <dbReference type="EMBL" id="MCP1726886.1"/>
    </source>
</evidence>
<feature type="coiled-coil region" evidence="2">
    <location>
        <begin position="105"/>
        <end position="139"/>
    </location>
</feature>
<protein>
    <submittedName>
        <fullName evidence="4">HlyD family secretion protein</fullName>
    </submittedName>
</protein>
<dbReference type="SUPFAM" id="SSF111369">
    <property type="entry name" value="HlyD-like secretion proteins"/>
    <property type="match status" value="1"/>
</dbReference>
<evidence type="ECO:0000313" key="5">
    <source>
        <dbReference type="Proteomes" id="UP001523550"/>
    </source>
</evidence>
<proteinExistence type="inferred from homology"/>
<reference evidence="4 5" key="1">
    <citation type="submission" date="2022-03" db="EMBL/GenBank/DDBJ databases">
        <title>Genomic Encyclopedia of Type Strains, Phase III (KMG-III): the genomes of soil and plant-associated and newly described type strains.</title>
        <authorList>
            <person name="Whitman W."/>
        </authorList>
    </citation>
    <scope>NUCLEOTIDE SEQUENCE [LARGE SCALE GENOMIC DNA]</scope>
    <source>
        <strain evidence="4 5">BSker1</strain>
    </source>
</reference>
<dbReference type="NCBIfam" id="TIGR01730">
    <property type="entry name" value="RND_mfp"/>
    <property type="match status" value="1"/>
</dbReference>
<sequence>MNIKKLLIFVAVLLGAALIWWLGQGERSGPGGGGWPGDGDRDQAVAVEVGQVSHQTIQDIAEYTGTLQAAHRFNLAPKVGGRLRSLEVDIGDRVSQGQVIARLDDEEFEQEVAEARAALQVAEAQLEDARANKVVREREYGRLADLREQGLASESEYDVGQSEYDAARANVRVNEAQVAQREAALGAARLRLSHATVRAEWNGGDENTERLVGERFVDEGSMVPANEPLITVLDTGSLRAVTFVTDRDFARMSRGQTVEIRSDAWPGEHFEGSVARIAPQLQEATRQARVEIDVPNEERRLSPGFFVKMRIQVEEVADARVVPNNAVTRYAGERGIFRVEAPDEDAGEERPKARFVPITLGIQTEQYSQILEPDIEGRVVTLGQHRLGDGTPLRISESD</sequence>
<dbReference type="Gene3D" id="2.40.420.20">
    <property type="match status" value="1"/>
</dbReference>
<dbReference type="InterPro" id="IPR006143">
    <property type="entry name" value="RND_pump_MFP"/>
</dbReference>
<keyword evidence="5" id="KW-1185">Reference proteome</keyword>
<evidence type="ECO:0000259" key="3">
    <source>
        <dbReference type="Pfam" id="PF25954"/>
    </source>
</evidence>
<evidence type="ECO:0000256" key="1">
    <source>
        <dbReference type="ARBA" id="ARBA00009477"/>
    </source>
</evidence>
<organism evidence="4 5">
    <name type="scientific">Natronospira proteinivora</name>
    <dbReference type="NCBI Taxonomy" id="1807133"/>
    <lineage>
        <taxon>Bacteria</taxon>
        <taxon>Pseudomonadati</taxon>
        <taxon>Pseudomonadota</taxon>
        <taxon>Gammaproteobacteria</taxon>
        <taxon>Natronospirales</taxon>
        <taxon>Natronospiraceae</taxon>
        <taxon>Natronospira</taxon>
    </lineage>
</organism>
<name>A0ABT1G6K5_9GAMM</name>
<gene>
    <name evidence="4" type="ORF">J2T60_000851</name>
</gene>
<dbReference type="Proteomes" id="UP001523550">
    <property type="component" value="Unassembled WGS sequence"/>
</dbReference>
<dbReference type="Gene3D" id="2.40.30.170">
    <property type="match status" value="1"/>
</dbReference>